<evidence type="ECO:0000313" key="13">
    <source>
        <dbReference type="Proteomes" id="UP000179807"/>
    </source>
</evidence>
<dbReference type="GO" id="GO:0006508">
    <property type="term" value="P:proteolysis"/>
    <property type="evidence" value="ECO:0007669"/>
    <property type="project" value="UniProtKB-KW"/>
</dbReference>
<evidence type="ECO:0000256" key="6">
    <source>
        <dbReference type="ARBA" id="ARBA00022723"/>
    </source>
</evidence>
<feature type="binding site" evidence="8">
    <location>
        <position position="169"/>
    </location>
    <ligand>
        <name>substrate</name>
    </ligand>
</feature>
<feature type="binding site" evidence="8">
    <location>
        <position position="302"/>
    </location>
    <ligand>
        <name>a divalent metal cation</name>
        <dbReference type="ChEBI" id="CHEBI:60240"/>
        <label>2</label>
        <note>catalytic</note>
    </ligand>
</feature>
<keyword evidence="8" id="KW-0963">Cytoplasm</keyword>
<evidence type="ECO:0000256" key="3">
    <source>
        <dbReference type="ARBA" id="ARBA00001954"/>
    </source>
</evidence>
<dbReference type="GO" id="GO:0005737">
    <property type="term" value="C:cytoplasm"/>
    <property type="evidence" value="ECO:0007669"/>
    <property type="project" value="UniProtKB-SubCell"/>
</dbReference>
<dbReference type="GO" id="GO:0070006">
    <property type="term" value="F:metalloaminopeptidase activity"/>
    <property type="evidence" value="ECO:0007669"/>
    <property type="project" value="UniProtKB-UniRule"/>
</dbReference>
<evidence type="ECO:0000256" key="5">
    <source>
        <dbReference type="ARBA" id="ARBA00022670"/>
    </source>
</evidence>
<dbReference type="PRINTS" id="PR00599">
    <property type="entry name" value="MAPEPTIDASE"/>
</dbReference>
<dbReference type="GO" id="GO:0046872">
    <property type="term" value="F:metal ion binding"/>
    <property type="evidence" value="ECO:0007669"/>
    <property type="project" value="UniProtKB-UniRule"/>
</dbReference>
<dbReference type="InterPro" id="IPR050247">
    <property type="entry name" value="Met_Aminopeptidase_Type2"/>
</dbReference>
<feature type="binding site" evidence="8">
    <location>
        <position position="269"/>
    </location>
    <ligand>
        <name>a divalent metal cation</name>
        <dbReference type="ChEBI" id="CHEBI:60240"/>
        <label>2</label>
        <note>catalytic</note>
    </ligand>
</feature>
<dbReference type="NCBIfam" id="TIGR00501">
    <property type="entry name" value="met_pdase_II"/>
    <property type="match status" value="1"/>
</dbReference>
<evidence type="ECO:0000256" key="10">
    <source>
        <dbReference type="SAM" id="MobiDB-lite"/>
    </source>
</evidence>
<evidence type="ECO:0000256" key="1">
    <source>
        <dbReference type="ARBA" id="ARBA00000294"/>
    </source>
</evidence>
<evidence type="ECO:0000256" key="7">
    <source>
        <dbReference type="ARBA" id="ARBA00022801"/>
    </source>
</evidence>
<sequence length="415" mass="46163">MPGKKGKNQQPQQQADDDDELAFLMAAAQANQEKKSAAQAEETTKPKEEGIQLPNLPEKPSESFPNRQYPEKEIQEYNGHNGYRTTNEELKQIERLEYMETIVPDLREGAEVHRRVRQWAMQNIIKPGVNLYEMCGQIEEAVRRLTGYQPITRGLAFPCGCSINNCAAHFTPNYNDGRVLQADDVMKIDFGVNINGNIIDSAFTVCFDSKFDPLLAAAKEATNVGIKTAGIDVRLCDIGDAIQEVFDASSYEINGKTYQVKPVGNLSGHLMAPYTIHAGKSIPICKGGSAEKMAEGELYACETFGTTGKGRVHALGDNLSHYMVSPNPPTPRTPQQRKLLKVLQDNFSTLAFCPRFIDHIGEKKYQLNLRQLGECHAVVDYPSLSDVKGSHVAQFEHSFILLPTHKEVLSRGDDY</sequence>
<keyword evidence="13" id="KW-1185">Reference proteome</keyword>
<feature type="binding site" evidence="8">
    <location>
        <position position="396"/>
    </location>
    <ligand>
        <name>a divalent metal cation</name>
        <dbReference type="ChEBI" id="CHEBI:60240"/>
        <label>2</label>
        <note>catalytic</note>
    </ligand>
</feature>
<feature type="binding site" evidence="8">
    <location>
        <position position="200"/>
    </location>
    <ligand>
        <name>a divalent metal cation</name>
        <dbReference type="ChEBI" id="CHEBI:60240"/>
        <label>1</label>
    </ligand>
</feature>
<dbReference type="InterPro" id="IPR002468">
    <property type="entry name" value="Pept_M24A_MAP2"/>
</dbReference>
<organism evidence="12 13">
    <name type="scientific">Tritrichomonas foetus</name>
    <dbReference type="NCBI Taxonomy" id="1144522"/>
    <lineage>
        <taxon>Eukaryota</taxon>
        <taxon>Metamonada</taxon>
        <taxon>Parabasalia</taxon>
        <taxon>Tritrichomonadida</taxon>
        <taxon>Tritrichomonadidae</taxon>
        <taxon>Tritrichomonas</taxon>
    </lineage>
</organism>
<feature type="region of interest" description="Disordered" evidence="10">
    <location>
        <begin position="1"/>
        <end position="66"/>
    </location>
</feature>
<comment type="function">
    <text evidence="8 9">Cotranslationally removes the N-terminal methionine from nascent proteins. The N-terminal methionine is often cleaved when the second residue in the primary sequence is small and uncharged (Met-Ala-, Cys, Gly, Pro, Ser, Thr, or Val).</text>
</comment>
<dbReference type="InterPro" id="IPR036005">
    <property type="entry name" value="Creatinase/aminopeptidase-like"/>
</dbReference>
<dbReference type="Gene3D" id="1.10.10.10">
    <property type="entry name" value="Winged helix-like DNA-binding domain superfamily/Winged helix DNA-binding domain"/>
    <property type="match status" value="1"/>
</dbReference>
<comment type="cofactor">
    <cofactor evidence="3">
        <name>Fe(2+)</name>
        <dbReference type="ChEBI" id="CHEBI:29033"/>
    </cofactor>
</comment>
<dbReference type="GO" id="GO:0004239">
    <property type="term" value="F:initiator methionyl aminopeptidase activity"/>
    <property type="evidence" value="ECO:0007669"/>
    <property type="project" value="UniProtKB-UniRule"/>
</dbReference>
<comment type="caution">
    <text evidence="12">The sequence shown here is derived from an EMBL/GenBank/DDBJ whole genome shotgun (WGS) entry which is preliminary data.</text>
</comment>
<evidence type="ECO:0000313" key="12">
    <source>
        <dbReference type="EMBL" id="OHS97188.1"/>
    </source>
</evidence>
<feature type="binding site" evidence="8">
    <location>
        <position position="200"/>
    </location>
    <ligand>
        <name>a divalent metal cation</name>
        <dbReference type="ChEBI" id="CHEBI:60240"/>
        <label>2</label>
        <note>catalytic</note>
    </ligand>
</feature>
<dbReference type="PANTHER" id="PTHR45777:SF2">
    <property type="entry name" value="METHIONINE AMINOPEPTIDASE 2"/>
    <property type="match status" value="1"/>
</dbReference>
<dbReference type="Proteomes" id="UP000179807">
    <property type="component" value="Unassembled WGS sequence"/>
</dbReference>
<dbReference type="InterPro" id="IPR000994">
    <property type="entry name" value="Pept_M24"/>
</dbReference>
<evidence type="ECO:0000256" key="8">
    <source>
        <dbReference type="HAMAP-Rule" id="MF_03175"/>
    </source>
</evidence>
<dbReference type="PANTHER" id="PTHR45777">
    <property type="entry name" value="METHIONINE AMINOPEPTIDASE 2"/>
    <property type="match status" value="1"/>
</dbReference>
<feature type="binding site" evidence="8">
    <location>
        <position position="277"/>
    </location>
    <ligand>
        <name>substrate</name>
    </ligand>
</feature>
<name>A0A1J4JIZ2_9EUKA</name>
<feature type="binding site" evidence="8">
    <location>
        <position position="396"/>
    </location>
    <ligand>
        <name>a divalent metal cation</name>
        <dbReference type="ChEBI" id="CHEBI:60240"/>
        <label>1</label>
    </ligand>
</feature>
<dbReference type="InterPro" id="IPR001714">
    <property type="entry name" value="Pept_M24_MAP"/>
</dbReference>
<keyword evidence="4 8" id="KW-0031">Aminopeptidase</keyword>
<dbReference type="CDD" id="cd01088">
    <property type="entry name" value="MetAP2"/>
    <property type="match status" value="1"/>
</dbReference>
<keyword evidence="5 8" id="KW-0645">Protease</keyword>
<dbReference type="GeneID" id="94845656"/>
<dbReference type="SUPFAM" id="SSF46785">
    <property type="entry name" value="Winged helix' DNA-binding domain"/>
    <property type="match status" value="1"/>
</dbReference>
<dbReference type="HAMAP" id="MF_03175">
    <property type="entry name" value="MetAP_2_euk"/>
    <property type="match status" value="1"/>
</dbReference>
<comment type="subcellular location">
    <subcellularLocation>
        <location evidence="8">Cytoplasm</location>
    </subcellularLocation>
</comment>
<dbReference type="AlphaFoldDB" id="A0A1J4JIZ2"/>
<dbReference type="Gene3D" id="3.90.230.10">
    <property type="entry name" value="Creatinase/methionine aminopeptidase superfamily"/>
    <property type="match status" value="1"/>
</dbReference>
<dbReference type="VEuPathDB" id="TrichDB:TRFO_36646"/>
<dbReference type="InterPro" id="IPR036388">
    <property type="entry name" value="WH-like_DNA-bd_sf"/>
</dbReference>
<evidence type="ECO:0000256" key="9">
    <source>
        <dbReference type="RuleBase" id="RU003653"/>
    </source>
</evidence>
<accession>A0A1J4JIZ2</accession>
<comment type="catalytic activity">
    <reaction evidence="1 8 9">
        <text>Release of N-terminal amino acids, preferentially methionine, from peptides and arylamides.</text>
        <dbReference type="EC" id="3.4.11.18"/>
    </reaction>
</comment>
<dbReference type="EMBL" id="MLAK01001131">
    <property type="protein sequence ID" value="OHS97188.1"/>
    <property type="molecule type" value="Genomic_DNA"/>
</dbReference>
<dbReference type="RefSeq" id="XP_068350325.1">
    <property type="nucleotide sequence ID" value="XM_068510952.1"/>
</dbReference>
<dbReference type="Pfam" id="PF00557">
    <property type="entry name" value="Peptidase_M24"/>
    <property type="match status" value="1"/>
</dbReference>
<dbReference type="OrthoDB" id="7848262at2759"/>
<evidence type="ECO:0000256" key="2">
    <source>
        <dbReference type="ARBA" id="ARBA00001936"/>
    </source>
</evidence>
<protein>
    <recommendedName>
        <fullName evidence="8">Methionine aminopeptidase 2</fullName>
        <shortName evidence="8">MAP 2</shortName>
        <shortName evidence="8">MetAP 2</shortName>
        <ecNumber evidence="8">3.4.11.18</ecNumber>
    </recommendedName>
    <alternativeName>
        <fullName evidence="8">Peptidase M</fullName>
    </alternativeName>
</protein>
<evidence type="ECO:0000256" key="4">
    <source>
        <dbReference type="ARBA" id="ARBA00022438"/>
    </source>
</evidence>
<gene>
    <name evidence="12" type="ORF">TRFO_36646</name>
</gene>
<proteinExistence type="inferred from homology"/>
<comment type="cofactor">
    <cofactor evidence="8">
        <name>Co(2+)</name>
        <dbReference type="ChEBI" id="CHEBI:48828"/>
    </cofactor>
    <cofactor evidence="8">
        <name>Zn(2+)</name>
        <dbReference type="ChEBI" id="CHEBI:29105"/>
    </cofactor>
    <cofactor evidence="8">
        <name>Mn(2+)</name>
        <dbReference type="ChEBI" id="CHEBI:29035"/>
    </cofactor>
    <cofactor evidence="8">
        <name>Fe(2+)</name>
        <dbReference type="ChEBI" id="CHEBI:29033"/>
    </cofactor>
    <text evidence="8">Binds 2 divalent metal cations per subunit. Has a high-affinity and a low affinity metal-binding site. The true nature of the physiological cofactor is under debate. The enzyme is active with cobalt, zinc, manganese or divalent iron ions. Most likely, methionine aminopeptidases function as mononuclear Fe(2+)-metalloproteases under physiological conditions, and the catalytically relevant metal-binding site has been assigned to the histidine-containing high-affinity site.</text>
</comment>
<evidence type="ECO:0000259" key="11">
    <source>
        <dbReference type="Pfam" id="PF00557"/>
    </source>
</evidence>
<reference evidence="12" key="1">
    <citation type="submission" date="2016-10" db="EMBL/GenBank/DDBJ databases">
        <authorList>
            <person name="Benchimol M."/>
            <person name="Almeida L.G."/>
            <person name="Vasconcelos A.T."/>
            <person name="Perreira-Neves A."/>
            <person name="Rosa I.A."/>
            <person name="Tasca T."/>
            <person name="Bogo M.R."/>
            <person name="de Souza W."/>
        </authorList>
    </citation>
    <scope>NUCLEOTIDE SEQUENCE [LARGE SCALE GENOMIC DNA]</scope>
    <source>
        <strain evidence="12">K</strain>
    </source>
</reference>
<feature type="binding site" evidence="8">
    <location>
        <position position="189"/>
    </location>
    <ligand>
        <name>a divalent metal cation</name>
        <dbReference type="ChEBI" id="CHEBI:60240"/>
        <label>1</label>
    </ligand>
</feature>
<feature type="domain" description="Peptidase M24" evidence="11">
    <location>
        <begin position="106"/>
        <end position="303"/>
    </location>
</feature>
<comment type="cofactor">
    <cofactor evidence="2">
        <name>Mn(2+)</name>
        <dbReference type="ChEBI" id="CHEBI:29035"/>
    </cofactor>
</comment>
<keyword evidence="6 8" id="KW-0479">Metal-binding</keyword>
<dbReference type="SUPFAM" id="SSF55920">
    <property type="entry name" value="Creatinase/aminopeptidase"/>
    <property type="match status" value="1"/>
</dbReference>
<dbReference type="EC" id="3.4.11.18" evidence="8"/>
<comment type="similarity">
    <text evidence="8">Belongs to the peptidase M24A family. Methionine aminopeptidase eukaryotic type 2 subfamily.</text>
</comment>
<dbReference type="InterPro" id="IPR036390">
    <property type="entry name" value="WH_DNA-bd_sf"/>
</dbReference>
<feature type="compositionally biased region" description="Basic and acidic residues" evidence="10">
    <location>
        <begin position="32"/>
        <end position="50"/>
    </location>
</feature>
<keyword evidence="7 8" id="KW-0378">Hydrolase</keyword>